<keyword evidence="10 11" id="KW-0998">Cell outer membrane</keyword>
<dbReference type="Gene3D" id="2.40.170.20">
    <property type="entry name" value="TonB-dependent receptor, beta-barrel domain"/>
    <property type="match status" value="1"/>
</dbReference>
<keyword evidence="8 12" id="KW-0798">TonB box</keyword>
<protein>
    <submittedName>
        <fullName evidence="15">TonB-dependent receptor</fullName>
    </submittedName>
</protein>
<evidence type="ECO:0000256" key="5">
    <source>
        <dbReference type="ARBA" id="ARBA00022692"/>
    </source>
</evidence>
<comment type="subcellular location">
    <subcellularLocation>
        <location evidence="1 11">Cell outer membrane</location>
        <topology evidence="1 11">Multi-pass membrane protein</topology>
    </subcellularLocation>
</comment>
<dbReference type="SUPFAM" id="SSF56935">
    <property type="entry name" value="Porins"/>
    <property type="match status" value="1"/>
</dbReference>
<keyword evidence="16" id="KW-1185">Reference proteome</keyword>
<evidence type="ECO:0000259" key="13">
    <source>
        <dbReference type="Pfam" id="PF00593"/>
    </source>
</evidence>
<dbReference type="Pfam" id="PF00593">
    <property type="entry name" value="TonB_dep_Rec_b-barrel"/>
    <property type="match status" value="1"/>
</dbReference>
<dbReference type="KEGG" id="kim:G3T16_02710"/>
<keyword evidence="6" id="KW-0408">Iron</keyword>
<dbReference type="InterPro" id="IPR036942">
    <property type="entry name" value="Beta-barrel_TonB_sf"/>
</dbReference>
<keyword evidence="5 11" id="KW-0812">Transmembrane</keyword>
<keyword evidence="4" id="KW-0410">Iron transport</keyword>
<evidence type="ECO:0000256" key="10">
    <source>
        <dbReference type="ARBA" id="ARBA00023237"/>
    </source>
</evidence>
<dbReference type="EMBL" id="CP048711">
    <property type="protein sequence ID" value="QIB67510.1"/>
    <property type="molecule type" value="Genomic_DNA"/>
</dbReference>
<evidence type="ECO:0000313" key="15">
    <source>
        <dbReference type="EMBL" id="QIB67510.1"/>
    </source>
</evidence>
<keyword evidence="7" id="KW-0406">Ion transport</keyword>
<evidence type="ECO:0000256" key="2">
    <source>
        <dbReference type="ARBA" id="ARBA00022448"/>
    </source>
</evidence>
<evidence type="ECO:0000256" key="3">
    <source>
        <dbReference type="ARBA" id="ARBA00022452"/>
    </source>
</evidence>
<keyword evidence="2 11" id="KW-0813">Transport</keyword>
<dbReference type="Gene3D" id="2.170.130.10">
    <property type="entry name" value="TonB-dependent receptor, plug domain"/>
    <property type="match status" value="1"/>
</dbReference>
<organism evidence="15 16">
    <name type="scientific">Kineobactrum salinum</name>
    <dbReference type="NCBI Taxonomy" id="2708301"/>
    <lineage>
        <taxon>Bacteria</taxon>
        <taxon>Pseudomonadati</taxon>
        <taxon>Pseudomonadota</taxon>
        <taxon>Gammaproteobacteria</taxon>
        <taxon>Cellvibrionales</taxon>
        <taxon>Halieaceae</taxon>
        <taxon>Kineobactrum</taxon>
    </lineage>
</organism>
<evidence type="ECO:0000256" key="9">
    <source>
        <dbReference type="ARBA" id="ARBA00023136"/>
    </source>
</evidence>
<evidence type="ECO:0000256" key="1">
    <source>
        <dbReference type="ARBA" id="ARBA00004571"/>
    </source>
</evidence>
<feature type="domain" description="TonB-dependent receptor-like beta-barrel" evidence="13">
    <location>
        <begin position="154"/>
        <end position="631"/>
    </location>
</feature>
<feature type="domain" description="TonB-dependent receptor plug" evidence="14">
    <location>
        <begin position="26"/>
        <end position="133"/>
    </location>
</feature>
<keyword evidence="15" id="KW-0675">Receptor</keyword>
<dbReference type="GO" id="GO:0006826">
    <property type="term" value="P:iron ion transport"/>
    <property type="evidence" value="ECO:0007669"/>
    <property type="project" value="UniProtKB-KW"/>
</dbReference>
<dbReference type="AlphaFoldDB" id="A0A6C0U5R7"/>
<evidence type="ECO:0000313" key="16">
    <source>
        <dbReference type="Proteomes" id="UP000477680"/>
    </source>
</evidence>
<reference evidence="15 16" key="1">
    <citation type="submission" date="2020-02" db="EMBL/GenBank/DDBJ databases">
        <title>Genome sequencing for Kineobactrum sp. M2.</title>
        <authorList>
            <person name="Park S.-J."/>
        </authorList>
    </citation>
    <scope>NUCLEOTIDE SEQUENCE [LARGE SCALE GENOMIC DNA]</scope>
    <source>
        <strain evidence="15 16">M2</strain>
    </source>
</reference>
<gene>
    <name evidence="15" type="ORF">G3T16_02710</name>
</gene>
<keyword evidence="9 11" id="KW-0472">Membrane</keyword>
<comment type="similarity">
    <text evidence="11 12">Belongs to the TonB-dependent receptor family.</text>
</comment>
<dbReference type="Proteomes" id="UP000477680">
    <property type="component" value="Chromosome"/>
</dbReference>
<dbReference type="InterPro" id="IPR037066">
    <property type="entry name" value="Plug_dom_sf"/>
</dbReference>
<dbReference type="InterPro" id="IPR039426">
    <property type="entry name" value="TonB-dep_rcpt-like"/>
</dbReference>
<dbReference type="InterPro" id="IPR000531">
    <property type="entry name" value="Beta-barrel_TonB"/>
</dbReference>
<name>A0A6C0U5R7_9GAMM</name>
<dbReference type="PANTHER" id="PTHR32552:SF81">
    <property type="entry name" value="TONB-DEPENDENT OUTER MEMBRANE RECEPTOR"/>
    <property type="match status" value="1"/>
</dbReference>
<evidence type="ECO:0000256" key="6">
    <source>
        <dbReference type="ARBA" id="ARBA00023004"/>
    </source>
</evidence>
<sequence>MPGLAAGAEQVLVSAKRIDEDATRLPLAWSAVGDSALSLTAHTHPNEIMQRVSGAWISRGNGQESLTALRSPVLTGAGGCGSFFMALDGISLRAPGFCNVNQLFDANIEQAGRIEVIKGPAGAIYGSNAMHGVINILSAAPAADQGQLLSLESGPDDYYRAKYQYSDSDGAHGLSLRLHAATDGGYQDESGYEQQKLTLRHDYSGRVWQLRSVVDGANLEQETAGFIQGFRAYADSARKRDNPNPEAYRDAWSLRAYTEASRELENDFRLSITPYLRRNRMEFLQHFFPWQPVEHNGHESLGLRTAIHRDNDLMSWAAGADIDYTEGWLRETQSEDFSPNQPAGVHYDYRVQATQSALYSQLRLDLTERWTLDGGLRLEHTRYDYDNRAADGPACAPGASACRFFRVADRTDSFTDWTFNAGASLVLVPDHIAYLRAASGFRAPETSELYRLQAGQSVAELDSEVIDNVELGLRGATDAGLAYQLSLYHMNKDEVIFQDADRRNVSGAKTDHSGLEVSLSYRPGSRWYGELDVTAARHRYGNNALPLGVNLPIKGNDIDTAPRLFGSARLGWSFAPRFGEPTVAELEWVYMDDYYLEPENRFEYEGHSLLNLRLSGALTPRLGASVRVTNLLGEDYAERADVGFGQYRYFVGHPASLFVELRYRWGRG</sequence>
<evidence type="ECO:0000259" key="14">
    <source>
        <dbReference type="Pfam" id="PF07715"/>
    </source>
</evidence>
<evidence type="ECO:0000256" key="7">
    <source>
        <dbReference type="ARBA" id="ARBA00023065"/>
    </source>
</evidence>
<proteinExistence type="inferred from homology"/>
<dbReference type="PANTHER" id="PTHR32552">
    <property type="entry name" value="FERRICHROME IRON RECEPTOR-RELATED"/>
    <property type="match status" value="1"/>
</dbReference>
<evidence type="ECO:0000256" key="4">
    <source>
        <dbReference type="ARBA" id="ARBA00022496"/>
    </source>
</evidence>
<evidence type="ECO:0000256" key="8">
    <source>
        <dbReference type="ARBA" id="ARBA00023077"/>
    </source>
</evidence>
<evidence type="ECO:0000256" key="11">
    <source>
        <dbReference type="PROSITE-ProRule" id="PRU01360"/>
    </source>
</evidence>
<accession>A0A6C0U5R7</accession>
<dbReference type="GO" id="GO:0009279">
    <property type="term" value="C:cell outer membrane"/>
    <property type="evidence" value="ECO:0007669"/>
    <property type="project" value="UniProtKB-SubCell"/>
</dbReference>
<dbReference type="Pfam" id="PF07715">
    <property type="entry name" value="Plug"/>
    <property type="match status" value="1"/>
</dbReference>
<evidence type="ECO:0000256" key="12">
    <source>
        <dbReference type="RuleBase" id="RU003357"/>
    </source>
</evidence>
<dbReference type="PROSITE" id="PS52016">
    <property type="entry name" value="TONB_DEPENDENT_REC_3"/>
    <property type="match status" value="1"/>
</dbReference>
<keyword evidence="3 11" id="KW-1134">Transmembrane beta strand</keyword>
<dbReference type="InterPro" id="IPR012910">
    <property type="entry name" value="Plug_dom"/>
</dbReference>